<dbReference type="AlphaFoldDB" id="A0A562J233"/>
<dbReference type="Pfam" id="PF16220">
    <property type="entry name" value="DUF4880"/>
    <property type="match status" value="1"/>
</dbReference>
<sequence>MKRTLRPEEQAAIEWLARHRSGLMNNAEQQKFELWLAANEQHQHAWRALQQRLSRAFSGLAEQPAGLAQKALLSANSSRRQLLRGALTVAGLGVTGFWLTRSGMPLDGLVADLSTAVGERKRFALEDGSSVLLNAESRVDLAFSPQERRLLLRRGALEVDAKPNDLPLVVETAWGRTQTSSARFSVAHSETASTVWVQQAQVQLYSRLGSSLLLKAGEGAQLNQQGCQRLEPQRHSEFAWQEGWLELHDRPLSALIDALRPYHSGPLRLSPKAADLRISGLFSLDNSPQVLASLQETLPLRVYSYFGWWTTIEPS</sequence>
<comment type="caution">
    <text evidence="3">The sequence shown here is derived from an EMBL/GenBank/DDBJ whole genome shotgun (WGS) entry which is preliminary data.</text>
</comment>
<dbReference type="Gene3D" id="2.60.120.1440">
    <property type="match status" value="1"/>
</dbReference>
<dbReference type="OrthoDB" id="1099576at2"/>
<dbReference type="PIRSF" id="PIRSF018266">
    <property type="entry name" value="FecR"/>
    <property type="match status" value="1"/>
</dbReference>
<dbReference type="PANTHER" id="PTHR30273:SF2">
    <property type="entry name" value="PROTEIN FECR"/>
    <property type="match status" value="1"/>
</dbReference>
<dbReference type="EMBL" id="VLKG01000001">
    <property type="protein sequence ID" value="TWH77170.1"/>
    <property type="molecule type" value="Genomic_DNA"/>
</dbReference>
<organism evidence="3 4">
    <name type="scientific">Azomonas agilis</name>
    <dbReference type="NCBI Taxonomy" id="116849"/>
    <lineage>
        <taxon>Bacteria</taxon>
        <taxon>Pseudomonadati</taxon>
        <taxon>Pseudomonadota</taxon>
        <taxon>Gammaproteobacteria</taxon>
        <taxon>Pseudomonadales</taxon>
        <taxon>Pseudomonadaceae</taxon>
        <taxon>Azomonas</taxon>
    </lineage>
</organism>
<accession>A0A562J233</accession>
<evidence type="ECO:0000259" key="1">
    <source>
        <dbReference type="Pfam" id="PF04773"/>
    </source>
</evidence>
<dbReference type="GO" id="GO:0016989">
    <property type="term" value="F:sigma factor antagonist activity"/>
    <property type="evidence" value="ECO:0007669"/>
    <property type="project" value="TreeGrafter"/>
</dbReference>
<proteinExistence type="predicted"/>
<evidence type="ECO:0000313" key="3">
    <source>
        <dbReference type="EMBL" id="TWH77170.1"/>
    </source>
</evidence>
<feature type="domain" description="FecR N-terminal" evidence="2">
    <location>
        <begin position="10"/>
        <end position="51"/>
    </location>
</feature>
<protein>
    <submittedName>
        <fullName evidence="3">FecR family protein</fullName>
    </submittedName>
</protein>
<dbReference type="Proteomes" id="UP000319627">
    <property type="component" value="Unassembled WGS sequence"/>
</dbReference>
<name>A0A562J233_9GAMM</name>
<dbReference type="InterPro" id="IPR012373">
    <property type="entry name" value="Ferrdict_sens_TM"/>
</dbReference>
<evidence type="ECO:0000259" key="2">
    <source>
        <dbReference type="Pfam" id="PF16220"/>
    </source>
</evidence>
<dbReference type="InterPro" id="IPR006860">
    <property type="entry name" value="FecR"/>
</dbReference>
<reference evidence="3 4" key="1">
    <citation type="submission" date="2019-07" db="EMBL/GenBank/DDBJ databases">
        <title>Genomic Encyclopedia of Type Strains, Phase I: the one thousand microbial genomes (KMG-I) project.</title>
        <authorList>
            <person name="Kyrpides N."/>
        </authorList>
    </citation>
    <scope>NUCLEOTIDE SEQUENCE [LARGE SCALE GENOMIC DNA]</scope>
    <source>
        <strain evidence="3 4">DSM 375</strain>
    </source>
</reference>
<dbReference type="RefSeq" id="WP_144569863.1">
    <property type="nucleotide sequence ID" value="NZ_VLKG01000001.1"/>
</dbReference>
<dbReference type="InterPro" id="IPR032623">
    <property type="entry name" value="FecR_N"/>
</dbReference>
<keyword evidence="4" id="KW-1185">Reference proteome</keyword>
<dbReference type="Pfam" id="PF04773">
    <property type="entry name" value="FecR"/>
    <property type="match status" value="1"/>
</dbReference>
<gene>
    <name evidence="3" type="ORF">LX59_00073</name>
</gene>
<feature type="domain" description="FecR protein" evidence="1">
    <location>
        <begin position="112"/>
        <end position="202"/>
    </location>
</feature>
<dbReference type="PANTHER" id="PTHR30273">
    <property type="entry name" value="PERIPLASMIC SIGNAL SENSOR AND SIGMA FACTOR ACTIVATOR FECR-RELATED"/>
    <property type="match status" value="1"/>
</dbReference>
<evidence type="ECO:0000313" key="4">
    <source>
        <dbReference type="Proteomes" id="UP000319627"/>
    </source>
</evidence>